<evidence type="ECO:0000256" key="1">
    <source>
        <dbReference type="ARBA" id="ARBA00004141"/>
    </source>
</evidence>
<evidence type="ECO:0000256" key="2">
    <source>
        <dbReference type="ARBA" id="ARBA00022692"/>
    </source>
</evidence>
<sequence length="104" mass="11478">MNSSKLLSATCYFSVFFAPFLFPVIVYFVTKEERVKKHAKKSLFSHLLPFFILVLSIGGFIIAAATNHDGLAALPFLGIVVGGMIHLLVIIWNVIKGIQVLQEA</sequence>
<reference evidence="6 7" key="1">
    <citation type="submission" date="2023-03" db="EMBL/GenBank/DDBJ databases">
        <title>Bacillus Genome Sequencing.</title>
        <authorList>
            <person name="Dunlap C."/>
        </authorList>
    </citation>
    <scope>NUCLEOTIDE SEQUENCE [LARGE SCALE GENOMIC DNA]</scope>
    <source>
        <strain evidence="6 7">NRS-38</strain>
    </source>
</reference>
<evidence type="ECO:0000256" key="5">
    <source>
        <dbReference type="SAM" id="Phobius"/>
    </source>
</evidence>
<evidence type="ECO:0000256" key="3">
    <source>
        <dbReference type="ARBA" id="ARBA00022989"/>
    </source>
</evidence>
<evidence type="ECO:0000256" key="4">
    <source>
        <dbReference type="ARBA" id="ARBA00023136"/>
    </source>
</evidence>
<accession>A0ABD5IZ09</accession>
<comment type="subcellular location">
    <subcellularLocation>
        <location evidence="1">Membrane</location>
        <topology evidence="1">Multi-pass membrane protein</topology>
    </subcellularLocation>
</comment>
<dbReference type="EMBL" id="JARTLI010000050">
    <property type="protein sequence ID" value="MED5053580.1"/>
    <property type="molecule type" value="Genomic_DNA"/>
</dbReference>
<dbReference type="InterPro" id="IPR019109">
    <property type="entry name" value="MamF_MmsF"/>
</dbReference>
<organism evidence="6 7">
    <name type="scientific">Anoxybacteroides rupiense</name>
    <dbReference type="NCBI Taxonomy" id="311460"/>
    <lineage>
        <taxon>Bacteria</taxon>
        <taxon>Bacillati</taxon>
        <taxon>Bacillota</taxon>
        <taxon>Bacilli</taxon>
        <taxon>Bacillales</taxon>
        <taxon>Anoxybacillaceae</taxon>
        <taxon>Anoxybacteroides</taxon>
    </lineage>
</organism>
<dbReference type="Pfam" id="PF09685">
    <property type="entry name" value="MamF_MmsF"/>
    <property type="match status" value="1"/>
</dbReference>
<dbReference type="RefSeq" id="WP_156450545.1">
    <property type="nucleotide sequence ID" value="NZ_JARTLI010000050.1"/>
</dbReference>
<comment type="caution">
    <text evidence="6">The sequence shown here is derived from an EMBL/GenBank/DDBJ whole genome shotgun (WGS) entry which is preliminary data.</text>
</comment>
<feature type="transmembrane region" description="Helical" evidence="5">
    <location>
        <begin position="6"/>
        <end position="30"/>
    </location>
</feature>
<feature type="transmembrane region" description="Helical" evidence="5">
    <location>
        <begin position="71"/>
        <end position="95"/>
    </location>
</feature>
<gene>
    <name evidence="6" type="ORF">P9850_17485</name>
</gene>
<dbReference type="AlphaFoldDB" id="A0ABD5IZ09"/>
<evidence type="ECO:0000313" key="6">
    <source>
        <dbReference type="EMBL" id="MED5053580.1"/>
    </source>
</evidence>
<keyword evidence="2 5" id="KW-0812">Transmembrane</keyword>
<feature type="transmembrane region" description="Helical" evidence="5">
    <location>
        <begin position="42"/>
        <end position="65"/>
    </location>
</feature>
<keyword evidence="4 5" id="KW-0472">Membrane</keyword>
<name>A0ABD5IZ09_9BACL</name>
<evidence type="ECO:0000313" key="7">
    <source>
        <dbReference type="Proteomes" id="UP001339962"/>
    </source>
</evidence>
<dbReference type="Proteomes" id="UP001339962">
    <property type="component" value="Unassembled WGS sequence"/>
</dbReference>
<protein>
    <submittedName>
        <fullName evidence="6">DUF4870 domain-containing protein</fullName>
    </submittedName>
</protein>
<keyword evidence="3 5" id="KW-1133">Transmembrane helix</keyword>
<proteinExistence type="predicted"/>